<comment type="similarity">
    <text evidence="2">Belongs to the acylphosphatase family.</text>
</comment>
<keyword evidence="1" id="KW-0378">Hydrolase</keyword>
<dbReference type="InterPro" id="IPR036046">
    <property type="entry name" value="Acylphosphatase-like_dom_sf"/>
</dbReference>
<dbReference type="PROSITE" id="PS51160">
    <property type="entry name" value="ACYLPHOSPHATASE_3"/>
    <property type="match status" value="1"/>
</dbReference>
<dbReference type="Gene3D" id="3.30.70.100">
    <property type="match status" value="1"/>
</dbReference>
<evidence type="ECO:0000256" key="2">
    <source>
        <dbReference type="RuleBase" id="RU004168"/>
    </source>
</evidence>
<dbReference type="EC" id="3.6.1.7" evidence="1"/>
<name>A0A0P9DC09_9ARCH</name>
<dbReference type="SUPFAM" id="SSF54975">
    <property type="entry name" value="Acylphosphatase/BLUF domain-like"/>
    <property type="match status" value="1"/>
</dbReference>
<accession>A0A0P9DC09</accession>
<gene>
    <name evidence="4" type="ORF">SE19_01260</name>
</gene>
<dbReference type="AlphaFoldDB" id="A0A0P9DC09"/>
<feature type="active site" evidence="1">
    <location>
        <position position="36"/>
    </location>
</feature>
<dbReference type="Pfam" id="PF00708">
    <property type="entry name" value="Acylphosphatase"/>
    <property type="match status" value="1"/>
</dbReference>
<dbReference type="EMBL" id="LJCQ01000078">
    <property type="protein sequence ID" value="KPV47390.1"/>
    <property type="molecule type" value="Genomic_DNA"/>
</dbReference>
<dbReference type="InterPro" id="IPR001792">
    <property type="entry name" value="Acylphosphatase-like_dom"/>
</dbReference>
<comment type="caution">
    <text evidence="4">The sequence shown here is derived from an EMBL/GenBank/DDBJ whole genome shotgun (WGS) entry which is preliminary data.</text>
</comment>
<organism evidence="4 5">
    <name type="scientific">Acidiplasma aeolicum</name>
    <dbReference type="NCBI Taxonomy" id="507754"/>
    <lineage>
        <taxon>Archaea</taxon>
        <taxon>Methanobacteriati</taxon>
        <taxon>Thermoplasmatota</taxon>
        <taxon>Thermoplasmata</taxon>
        <taxon>Thermoplasmatales</taxon>
        <taxon>Ferroplasmaceae</taxon>
        <taxon>Acidiplasma</taxon>
    </lineage>
</organism>
<evidence type="ECO:0000256" key="1">
    <source>
        <dbReference type="PROSITE-ProRule" id="PRU00520"/>
    </source>
</evidence>
<evidence type="ECO:0000259" key="3">
    <source>
        <dbReference type="PROSITE" id="PS51160"/>
    </source>
</evidence>
<dbReference type="PRINTS" id="PR00112">
    <property type="entry name" value="ACYLPHPHTASE"/>
</dbReference>
<protein>
    <recommendedName>
        <fullName evidence="1">acylphosphatase</fullName>
        <ecNumber evidence="1">3.6.1.7</ecNumber>
    </recommendedName>
</protein>
<dbReference type="InterPro" id="IPR017968">
    <property type="entry name" value="Acylphosphatase_CS"/>
</dbReference>
<evidence type="ECO:0000313" key="5">
    <source>
        <dbReference type="Proteomes" id="UP000050515"/>
    </source>
</evidence>
<dbReference type="Proteomes" id="UP000050515">
    <property type="component" value="Unassembled WGS sequence"/>
</dbReference>
<sequence length="88" mass="9959">MNCIHVIFYGNVQGIGFRAHIRAKAISLGLYGWVKNLDDGSVESLICGNEDKIRELMKYAHKIPGAVIDRIVETPEKYDNINEFSIIH</sequence>
<dbReference type="PROSITE" id="PS00151">
    <property type="entry name" value="ACYLPHOSPHATASE_2"/>
    <property type="match status" value="1"/>
</dbReference>
<dbReference type="PANTHER" id="PTHR47268">
    <property type="entry name" value="ACYLPHOSPHATASE"/>
    <property type="match status" value="1"/>
</dbReference>
<dbReference type="GO" id="GO:0003998">
    <property type="term" value="F:acylphosphatase activity"/>
    <property type="evidence" value="ECO:0007669"/>
    <property type="project" value="UniProtKB-EC"/>
</dbReference>
<dbReference type="InterPro" id="IPR020456">
    <property type="entry name" value="Acylphosphatase"/>
</dbReference>
<dbReference type="RefSeq" id="WP_054963877.1">
    <property type="nucleotide sequence ID" value="NZ_LJCQ01000078.1"/>
</dbReference>
<dbReference type="PANTHER" id="PTHR47268:SF4">
    <property type="entry name" value="ACYLPHOSPHATASE"/>
    <property type="match status" value="1"/>
</dbReference>
<feature type="active site" evidence="1">
    <location>
        <position position="18"/>
    </location>
</feature>
<dbReference type="PATRIC" id="fig|507754.4.peg.210"/>
<evidence type="ECO:0000313" key="4">
    <source>
        <dbReference type="EMBL" id="KPV47390.1"/>
    </source>
</evidence>
<feature type="domain" description="Acylphosphatase-like" evidence="3">
    <location>
        <begin position="3"/>
        <end position="88"/>
    </location>
</feature>
<comment type="catalytic activity">
    <reaction evidence="1">
        <text>an acyl phosphate + H2O = a carboxylate + phosphate + H(+)</text>
        <dbReference type="Rhea" id="RHEA:14965"/>
        <dbReference type="ChEBI" id="CHEBI:15377"/>
        <dbReference type="ChEBI" id="CHEBI:15378"/>
        <dbReference type="ChEBI" id="CHEBI:29067"/>
        <dbReference type="ChEBI" id="CHEBI:43474"/>
        <dbReference type="ChEBI" id="CHEBI:59918"/>
        <dbReference type="EC" id="3.6.1.7"/>
    </reaction>
</comment>
<reference evidence="4 5" key="1">
    <citation type="submission" date="2015-09" db="EMBL/GenBank/DDBJ databases">
        <title>Draft genome sequence of Acidiplasma aeolicum DSM 18409.</title>
        <authorList>
            <person name="Hemp J."/>
        </authorList>
    </citation>
    <scope>NUCLEOTIDE SEQUENCE [LARGE SCALE GENOMIC DNA]</scope>
    <source>
        <strain evidence="4 5">V</strain>
    </source>
</reference>
<proteinExistence type="inferred from homology"/>